<dbReference type="Gene3D" id="3.30.390.50">
    <property type="entry name" value="CO dehydrogenase flavoprotein, C-terminal domain"/>
    <property type="match status" value="1"/>
</dbReference>
<sequence length="330" mass="35222">MNNFEYSRPETAEAAIAAVAGDAKARFLAGGTTLIDLMKCDVEAPTHLVDVSRLPGLDAIEVGPGGIRIGAAAKMTDVAEHPAVARDYPGMREALLLGASTQLRNMASIGGNLMQRTRCSYFRDPSYAQCNKRKPGSGCAAIDGVNRGHAILGTSELCIATYPGDFAVSLMALDATVHVQNGRATAFPIDDFFLPYGPSPHIEHPIGRDELIVAVEVPASAAARRSHYLKVRDRESYEFAACSAAVGLELEPDGRTVRDVRVALGGVASKPWRARQVEAALRGKTFDEPTIRRACELAVEGAKDWGHNGFKITLAPRVAARALMQVGGLE</sequence>
<dbReference type="SMART" id="SM01092">
    <property type="entry name" value="CO_deh_flav_C"/>
    <property type="match status" value="1"/>
</dbReference>
<dbReference type="PANTHER" id="PTHR42659:SF1">
    <property type="entry name" value="OXIDOREDUCTASE"/>
    <property type="match status" value="1"/>
</dbReference>
<dbReference type="RefSeq" id="WP_095997324.1">
    <property type="nucleotide sequence ID" value="NZ_NSLI01000002.1"/>
</dbReference>
<dbReference type="GO" id="GO:0071949">
    <property type="term" value="F:FAD binding"/>
    <property type="evidence" value="ECO:0007669"/>
    <property type="project" value="InterPro"/>
</dbReference>
<evidence type="ECO:0000313" key="5">
    <source>
        <dbReference type="Proteomes" id="UP000218151"/>
    </source>
</evidence>
<evidence type="ECO:0000313" key="4">
    <source>
        <dbReference type="EMBL" id="PAX08813.1"/>
    </source>
</evidence>
<dbReference type="InterPro" id="IPR016167">
    <property type="entry name" value="FAD-bd_PCMH_sub1"/>
</dbReference>
<dbReference type="InterPro" id="IPR005107">
    <property type="entry name" value="CO_DH_flav_C"/>
</dbReference>
<keyword evidence="5" id="KW-1185">Reference proteome</keyword>
<dbReference type="PANTHER" id="PTHR42659">
    <property type="entry name" value="XANTHINE DEHYDROGENASE SUBUNIT C-RELATED"/>
    <property type="match status" value="1"/>
</dbReference>
<keyword evidence="2" id="KW-0274">FAD</keyword>
<proteinExistence type="predicted"/>
<reference evidence="5" key="1">
    <citation type="submission" date="2017-09" db="EMBL/GenBank/DDBJ databases">
        <authorList>
            <person name="Feng G."/>
            <person name="Zhu H."/>
        </authorList>
    </citation>
    <scope>NUCLEOTIDE SEQUENCE [LARGE SCALE GENOMIC DNA]</scope>
    <source>
        <strain evidence="5">1PNM-20</strain>
    </source>
</reference>
<dbReference type="PROSITE" id="PS51387">
    <property type="entry name" value="FAD_PCMH"/>
    <property type="match status" value="1"/>
</dbReference>
<dbReference type="OrthoDB" id="9814706at2"/>
<dbReference type="InterPro" id="IPR036318">
    <property type="entry name" value="FAD-bd_PCMH-like_sf"/>
</dbReference>
<feature type="domain" description="FAD-binding PCMH-type" evidence="3">
    <location>
        <begin position="1"/>
        <end position="222"/>
    </location>
</feature>
<keyword evidence="1" id="KW-0285">Flavoprotein</keyword>
<comment type="caution">
    <text evidence="4">The sequence shown here is derived from an EMBL/GenBank/DDBJ whole genome shotgun (WGS) entry which is preliminary data.</text>
</comment>
<accession>A0A2A2SHW0</accession>
<name>A0A2A2SHW0_9SPHN</name>
<dbReference type="InterPro" id="IPR016166">
    <property type="entry name" value="FAD-bd_PCMH"/>
</dbReference>
<dbReference type="InterPro" id="IPR016169">
    <property type="entry name" value="FAD-bd_PCMH_sub2"/>
</dbReference>
<dbReference type="Proteomes" id="UP000218151">
    <property type="component" value="Unassembled WGS sequence"/>
</dbReference>
<evidence type="ECO:0000256" key="1">
    <source>
        <dbReference type="ARBA" id="ARBA00022630"/>
    </source>
</evidence>
<dbReference type="SUPFAM" id="SSF55447">
    <property type="entry name" value="CO dehydrogenase flavoprotein C-terminal domain-like"/>
    <property type="match status" value="1"/>
</dbReference>
<dbReference type="Pfam" id="PF03450">
    <property type="entry name" value="CO_deh_flav_C"/>
    <property type="match status" value="1"/>
</dbReference>
<dbReference type="InterPro" id="IPR036683">
    <property type="entry name" value="CO_DH_flav_C_dom_sf"/>
</dbReference>
<dbReference type="InterPro" id="IPR051312">
    <property type="entry name" value="Diverse_Substr_Oxidored"/>
</dbReference>
<organism evidence="4 5">
    <name type="scientific">Sphingomonas lenta</name>
    <dbReference type="NCBI Taxonomy" id="1141887"/>
    <lineage>
        <taxon>Bacteria</taxon>
        <taxon>Pseudomonadati</taxon>
        <taxon>Pseudomonadota</taxon>
        <taxon>Alphaproteobacteria</taxon>
        <taxon>Sphingomonadales</taxon>
        <taxon>Sphingomonadaceae</taxon>
        <taxon>Sphingomonas</taxon>
    </lineage>
</organism>
<evidence type="ECO:0000256" key="2">
    <source>
        <dbReference type="ARBA" id="ARBA00022827"/>
    </source>
</evidence>
<dbReference type="EMBL" id="NSLI01000002">
    <property type="protein sequence ID" value="PAX08813.1"/>
    <property type="molecule type" value="Genomic_DNA"/>
</dbReference>
<dbReference type="Gene3D" id="3.30.465.10">
    <property type="match status" value="2"/>
</dbReference>
<dbReference type="InterPro" id="IPR002346">
    <property type="entry name" value="Mopterin_DH_FAD-bd"/>
</dbReference>
<evidence type="ECO:0000259" key="3">
    <source>
        <dbReference type="PROSITE" id="PS51387"/>
    </source>
</evidence>
<dbReference type="Pfam" id="PF00941">
    <property type="entry name" value="FAD_binding_5"/>
    <property type="match status" value="1"/>
</dbReference>
<dbReference type="AlphaFoldDB" id="A0A2A2SHW0"/>
<dbReference type="SUPFAM" id="SSF56176">
    <property type="entry name" value="FAD-binding/transporter-associated domain-like"/>
    <property type="match status" value="1"/>
</dbReference>
<protein>
    <submittedName>
        <fullName evidence="4">FAD-binding molybdopterin dehydrogenase</fullName>
    </submittedName>
</protein>
<dbReference type="GO" id="GO:0016491">
    <property type="term" value="F:oxidoreductase activity"/>
    <property type="evidence" value="ECO:0007669"/>
    <property type="project" value="InterPro"/>
</dbReference>
<gene>
    <name evidence="4" type="ORF">CKY28_05495</name>
</gene>
<dbReference type="Gene3D" id="3.30.43.10">
    <property type="entry name" value="Uridine Diphospho-n-acetylenolpyruvylglucosamine Reductase, domain 2"/>
    <property type="match status" value="1"/>
</dbReference>